<evidence type="ECO:0000256" key="4">
    <source>
        <dbReference type="ARBA" id="ARBA00022692"/>
    </source>
</evidence>
<dbReference type="GO" id="GO:0016020">
    <property type="term" value="C:membrane"/>
    <property type="evidence" value="ECO:0007669"/>
    <property type="project" value="UniProtKB-SubCell"/>
</dbReference>
<evidence type="ECO:0000313" key="8">
    <source>
        <dbReference type="EMBL" id="KAJ6438872.1"/>
    </source>
</evidence>
<evidence type="ECO:0000256" key="6">
    <source>
        <dbReference type="ARBA" id="ARBA00023136"/>
    </source>
</evidence>
<evidence type="ECO:0000256" key="3">
    <source>
        <dbReference type="ARBA" id="ARBA00022679"/>
    </source>
</evidence>
<organism evidence="8 9">
    <name type="scientific">Purpureocillium lavendulum</name>
    <dbReference type="NCBI Taxonomy" id="1247861"/>
    <lineage>
        <taxon>Eukaryota</taxon>
        <taxon>Fungi</taxon>
        <taxon>Dikarya</taxon>
        <taxon>Ascomycota</taxon>
        <taxon>Pezizomycotina</taxon>
        <taxon>Sordariomycetes</taxon>
        <taxon>Hypocreomycetidae</taxon>
        <taxon>Hypocreales</taxon>
        <taxon>Ophiocordycipitaceae</taxon>
        <taxon>Purpureocillium</taxon>
    </lineage>
</organism>
<feature type="transmembrane region" description="Helical" evidence="7">
    <location>
        <begin position="308"/>
        <end position="326"/>
    </location>
</feature>
<comment type="similarity">
    <text evidence="2">Belongs to the glycosyltransferase 32 family.</text>
</comment>
<keyword evidence="5 7" id="KW-1133">Transmembrane helix</keyword>
<accession>A0AB34FK94</accession>
<keyword evidence="3" id="KW-0808">Transferase</keyword>
<dbReference type="InterPro" id="IPR007577">
    <property type="entry name" value="GlycoTrfase_DXD_sugar-bd_CS"/>
</dbReference>
<dbReference type="PANTHER" id="PTHR32385">
    <property type="entry name" value="MANNOSYL PHOSPHORYLINOSITOL CERAMIDE SYNTHASE"/>
    <property type="match status" value="1"/>
</dbReference>
<comment type="subcellular location">
    <subcellularLocation>
        <location evidence="1">Membrane</location>
    </subcellularLocation>
</comment>
<gene>
    <name evidence="8" type="primary">CSG1</name>
    <name evidence="8" type="ORF">O9K51_08274</name>
</gene>
<dbReference type="GO" id="GO:0000030">
    <property type="term" value="F:mannosyltransferase activity"/>
    <property type="evidence" value="ECO:0007669"/>
    <property type="project" value="TreeGrafter"/>
</dbReference>
<dbReference type="Pfam" id="PF04488">
    <property type="entry name" value="Gly_transf_sug"/>
    <property type="match status" value="1"/>
</dbReference>
<protein>
    <submittedName>
        <fullName evidence="8">MIPC synthase</fullName>
    </submittedName>
</protein>
<dbReference type="InterPro" id="IPR051706">
    <property type="entry name" value="Glycosyltransferase_domain"/>
</dbReference>
<proteinExistence type="inferred from homology"/>
<comment type="caution">
    <text evidence="8">The sequence shown here is derived from an EMBL/GenBank/DDBJ whole genome shotgun (WGS) entry which is preliminary data.</text>
</comment>
<evidence type="ECO:0000256" key="5">
    <source>
        <dbReference type="ARBA" id="ARBA00022989"/>
    </source>
</evidence>
<name>A0AB34FK94_9HYPO</name>
<dbReference type="GO" id="GO:0051999">
    <property type="term" value="P:mannosyl-inositol phosphorylceramide biosynthetic process"/>
    <property type="evidence" value="ECO:0007669"/>
    <property type="project" value="TreeGrafter"/>
</dbReference>
<keyword evidence="9" id="KW-1185">Reference proteome</keyword>
<dbReference type="PANTHER" id="PTHR32385:SF20">
    <property type="entry name" value="MANNOSYL PHOSPHORYLINOSITOL CERAMIDE SYNTHASE CSH1-RELATED"/>
    <property type="match status" value="1"/>
</dbReference>
<evidence type="ECO:0000256" key="1">
    <source>
        <dbReference type="ARBA" id="ARBA00004370"/>
    </source>
</evidence>
<dbReference type="Proteomes" id="UP001163105">
    <property type="component" value="Unassembled WGS sequence"/>
</dbReference>
<dbReference type="EMBL" id="JAQHRD010000007">
    <property type="protein sequence ID" value="KAJ6438872.1"/>
    <property type="molecule type" value="Genomic_DNA"/>
</dbReference>
<evidence type="ECO:0000256" key="2">
    <source>
        <dbReference type="ARBA" id="ARBA00009003"/>
    </source>
</evidence>
<feature type="transmembrane region" description="Helical" evidence="7">
    <location>
        <begin position="18"/>
        <end position="39"/>
    </location>
</feature>
<evidence type="ECO:0000256" key="7">
    <source>
        <dbReference type="SAM" id="Phobius"/>
    </source>
</evidence>
<sequence>MAAATTTTTTTSPRVRRWAVGVLAVGAVFYFTVVFPKLLAFSRLFGPHAGTVLTQQQVWDAHNASLALPDSRPRPVPRMIHQVYLDVQSPANKTVPHPLEAARRTCESLHPTWEYKLWHNDEAREFIKSEYPPFLGVYDAFKTAQQRTDVLSYLLVRHFGGIYIDLHIRCDASLEPLLFYPAWVAYPGTGALSNDIIAGEPRHPFWMLMTATSTSTSTSTSAAKGKQPPSVLPRITAHSSTGPWYVTEMWERYHAEKSSSSPDLMLLSVDEQTPGGAPGVFFHGGEGSKERKKTSSVVEWVGRHPYQVTFFGLVALCAAAAAYLGLSQAVLEHQTTKKGYRVLEYIPTTWRPRADGGQGSRWYNLSAR</sequence>
<keyword evidence="4 7" id="KW-0812">Transmembrane</keyword>
<evidence type="ECO:0000313" key="9">
    <source>
        <dbReference type="Proteomes" id="UP001163105"/>
    </source>
</evidence>
<dbReference type="AlphaFoldDB" id="A0AB34FK94"/>
<reference evidence="8" key="1">
    <citation type="submission" date="2023-01" db="EMBL/GenBank/DDBJ databases">
        <title>The growth and conidiation of Purpureocillium lavendulum are regulated by nitrogen source and histone H3K14 acetylation.</title>
        <authorList>
            <person name="Tang P."/>
            <person name="Han J."/>
            <person name="Zhang C."/>
            <person name="Tang P."/>
            <person name="Qi F."/>
            <person name="Zhang K."/>
            <person name="Liang L."/>
        </authorList>
    </citation>
    <scope>NUCLEOTIDE SEQUENCE</scope>
    <source>
        <strain evidence="8">YMF1.00683</strain>
    </source>
</reference>
<keyword evidence="6 7" id="KW-0472">Membrane</keyword>
<dbReference type="Gene3D" id="3.90.550.20">
    <property type="match status" value="1"/>
</dbReference>
<dbReference type="InterPro" id="IPR029044">
    <property type="entry name" value="Nucleotide-diphossugar_trans"/>
</dbReference>
<dbReference type="SUPFAM" id="SSF53448">
    <property type="entry name" value="Nucleotide-diphospho-sugar transferases"/>
    <property type="match status" value="1"/>
</dbReference>